<dbReference type="PROSITE" id="PS50240">
    <property type="entry name" value="TRYPSIN_DOM"/>
    <property type="match status" value="1"/>
</dbReference>
<dbReference type="Proteomes" id="UP000054928">
    <property type="component" value="Unassembled WGS sequence"/>
</dbReference>
<accession>A0A0P1B7S2</accession>
<keyword evidence="4" id="KW-0843">Virulence</keyword>
<dbReference type="PANTHER" id="PTHR24276:SF98">
    <property type="entry name" value="FI18310P1-RELATED"/>
    <property type="match status" value="1"/>
</dbReference>
<dbReference type="InterPro" id="IPR001254">
    <property type="entry name" value="Trypsin_dom"/>
</dbReference>
<keyword evidence="6" id="KW-0325">Glycoprotein</keyword>
<dbReference type="OMA" id="VEHTGVY"/>
<dbReference type="OrthoDB" id="92105at2759"/>
<keyword evidence="2" id="KW-0964">Secreted</keyword>
<dbReference type="EMBL" id="CCYD01003101">
    <property type="protein sequence ID" value="CEG49930.1"/>
    <property type="molecule type" value="Genomic_DNA"/>
</dbReference>
<evidence type="ECO:0000256" key="7">
    <source>
        <dbReference type="SAM" id="SignalP"/>
    </source>
</evidence>
<dbReference type="PANTHER" id="PTHR24276">
    <property type="entry name" value="POLYSERASE-RELATED"/>
    <property type="match status" value="1"/>
</dbReference>
<dbReference type="GeneID" id="36402721"/>
<dbReference type="RefSeq" id="XP_024586299.1">
    <property type="nucleotide sequence ID" value="XM_024721173.1"/>
</dbReference>
<dbReference type="GO" id="GO:0004252">
    <property type="term" value="F:serine-type endopeptidase activity"/>
    <property type="evidence" value="ECO:0007669"/>
    <property type="project" value="InterPro"/>
</dbReference>
<proteinExistence type="predicted"/>
<dbReference type="CDD" id="cd00190">
    <property type="entry name" value="Tryp_SPc"/>
    <property type="match status" value="1"/>
</dbReference>
<dbReference type="STRING" id="4781.A0A0P1B7S2"/>
<evidence type="ECO:0000313" key="10">
    <source>
        <dbReference type="Proteomes" id="UP000054928"/>
    </source>
</evidence>
<evidence type="ECO:0000259" key="8">
    <source>
        <dbReference type="PROSITE" id="PS50240"/>
    </source>
</evidence>
<dbReference type="GO" id="GO:0006508">
    <property type="term" value="P:proteolysis"/>
    <property type="evidence" value="ECO:0007669"/>
    <property type="project" value="UniProtKB-KW"/>
</dbReference>
<evidence type="ECO:0000256" key="3">
    <source>
        <dbReference type="ARBA" id="ARBA00022729"/>
    </source>
</evidence>
<evidence type="ECO:0000256" key="1">
    <source>
        <dbReference type="ARBA" id="ARBA00004613"/>
    </source>
</evidence>
<keyword evidence="9" id="KW-0645">Protease</keyword>
<keyword evidence="10" id="KW-1185">Reference proteome</keyword>
<dbReference type="SUPFAM" id="SSF50494">
    <property type="entry name" value="Trypsin-like serine proteases"/>
    <property type="match status" value="1"/>
</dbReference>
<evidence type="ECO:0000256" key="2">
    <source>
        <dbReference type="ARBA" id="ARBA00022525"/>
    </source>
</evidence>
<comment type="subcellular location">
    <subcellularLocation>
        <location evidence="1">Secreted</location>
    </subcellularLocation>
</comment>
<evidence type="ECO:0000256" key="6">
    <source>
        <dbReference type="ARBA" id="ARBA00023180"/>
    </source>
</evidence>
<dbReference type="AlphaFoldDB" id="A0A0P1B7S2"/>
<evidence type="ECO:0000313" key="9">
    <source>
        <dbReference type="EMBL" id="CEG49930.1"/>
    </source>
</evidence>
<dbReference type="InterPro" id="IPR009003">
    <property type="entry name" value="Peptidase_S1_PA"/>
</dbReference>
<dbReference type="InterPro" id="IPR043504">
    <property type="entry name" value="Peptidase_S1_PA_chymotrypsin"/>
</dbReference>
<dbReference type="Gene3D" id="2.40.10.10">
    <property type="entry name" value="Trypsin-like serine proteases"/>
    <property type="match status" value="1"/>
</dbReference>
<keyword evidence="5" id="KW-1015">Disulfide bond</keyword>
<dbReference type="GO" id="GO:0005576">
    <property type="term" value="C:extracellular region"/>
    <property type="evidence" value="ECO:0007669"/>
    <property type="project" value="UniProtKB-SubCell"/>
</dbReference>
<dbReference type="InterPro" id="IPR050430">
    <property type="entry name" value="Peptidase_S1"/>
</dbReference>
<dbReference type="SMART" id="SM00020">
    <property type="entry name" value="Tryp_SPc"/>
    <property type="match status" value="1"/>
</dbReference>
<feature type="chain" id="PRO_5006059246" evidence="7">
    <location>
        <begin position="22"/>
        <end position="257"/>
    </location>
</feature>
<keyword evidence="3 7" id="KW-0732">Signal</keyword>
<dbReference type="Pfam" id="PF00089">
    <property type="entry name" value="Trypsin"/>
    <property type="match status" value="1"/>
</dbReference>
<protein>
    <submittedName>
        <fullName evidence="9">Serine protease family</fullName>
    </submittedName>
</protein>
<evidence type="ECO:0000256" key="4">
    <source>
        <dbReference type="ARBA" id="ARBA00023026"/>
    </source>
</evidence>
<feature type="signal peptide" evidence="7">
    <location>
        <begin position="1"/>
        <end position="21"/>
    </location>
</feature>
<keyword evidence="9" id="KW-0378">Hydrolase</keyword>
<evidence type="ECO:0000256" key="5">
    <source>
        <dbReference type="ARBA" id="ARBA00023157"/>
    </source>
</evidence>
<reference evidence="10" key="1">
    <citation type="submission" date="2014-09" db="EMBL/GenBank/DDBJ databases">
        <authorList>
            <person name="Sharma Rahul"/>
            <person name="Thines Marco"/>
        </authorList>
    </citation>
    <scope>NUCLEOTIDE SEQUENCE [LARGE SCALE GENOMIC DNA]</scope>
</reference>
<name>A0A0P1B7S2_PLAHL</name>
<organism evidence="9 10">
    <name type="scientific">Plasmopara halstedii</name>
    <name type="common">Downy mildew of sunflower</name>
    <dbReference type="NCBI Taxonomy" id="4781"/>
    <lineage>
        <taxon>Eukaryota</taxon>
        <taxon>Sar</taxon>
        <taxon>Stramenopiles</taxon>
        <taxon>Oomycota</taxon>
        <taxon>Peronosporomycetes</taxon>
        <taxon>Peronosporales</taxon>
        <taxon>Peronosporaceae</taxon>
        <taxon>Plasmopara</taxon>
    </lineage>
</organism>
<sequence>MISLSAFVTIYVALTSISIRAQSLPSNMTTNLTVVPVTEFKAGKNYIAGIRSTRGGKNFCLGALISPSHVLTTTTCITHNIRWVSLGSNTTSGTSSGEQIKVVAMLVHPQNNDFRNDFLILELALATDFKPVMLDPPKSIVKSGMKGGRLGWNDTTAAAVESRYMQSVEVTFVSNKKCSKDLSIHKSNFCSRGYPGVKSCMGDKGGAIIVNVENLDILVGLVSSNEHCGQIGGMNVYSRVSAVRPWIDSIISNICVD</sequence>
<feature type="domain" description="Peptidase S1" evidence="8">
    <location>
        <begin position="46"/>
        <end position="252"/>
    </location>
</feature>